<keyword evidence="3" id="KW-0862">Zinc</keyword>
<protein>
    <submittedName>
        <fullName evidence="8">Uncharacterized protein</fullName>
    </submittedName>
</protein>
<feature type="compositionally biased region" description="Polar residues" evidence="5">
    <location>
        <begin position="539"/>
        <end position="552"/>
    </location>
</feature>
<dbReference type="Gene3D" id="3.30.40.10">
    <property type="entry name" value="Zinc/RING finger domain, C3HC4 (zinc finger)"/>
    <property type="match status" value="1"/>
</dbReference>
<dbReference type="RefSeq" id="XP_062707017.1">
    <property type="nucleotide sequence ID" value="XM_062851033.1"/>
</dbReference>
<feature type="domain" description="Integrase catalytic" evidence="7">
    <location>
        <begin position="1672"/>
        <end position="1856"/>
    </location>
</feature>
<feature type="domain" description="PHD-type" evidence="6">
    <location>
        <begin position="12"/>
        <end position="61"/>
    </location>
</feature>
<dbReference type="InterPro" id="IPR036397">
    <property type="entry name" value="RNaseH_sf"/>
</dbReference>
<dbReference type="Pfam" id="PF00628">
    <property type="entry name" value="PHD"/>
    <property type="match status" value="1"/>
</dbReference>
<dbReference type="Pfam" id="PF18701">
    <property type="entry name" value="DUF5641"/>
    <property type="match status" value="1"/>
</dbReference>
<dbReference type="InterPro" id="IPR043128">
    <property type="entry name" value="Rev_trsase/Diguanyl_cyclase"/>
</dbReference>
<dbReference type="SUPFAM" id="SSF57903">
    <property type="entry name" value="FYVE/PHD zinc finger"/>
    <property type="match status" value="1"/>
</dbReference>
<dbReference type="EnsemblMetazoa" id="AALFPA23_018214.R26762">
    <property type="protein sequence ID" value="AALFPA23_018214.P26762"/>
    <property type="gene ID" value="AALFPA23_018214"/>
</dbReference>
<evidence type="ECO:0000256" key="1">
    <source>
        <dbReference type="ARBA" id="ARBA00022723"/>
    </source>
</evidence>
<feature type="compositionally biased region" description="Basic and acidic residues" evidence="5">
    <location>
        <begin position="207"/>
        <end position="221"/>
    </location>
</feature>
<dbReference type="InterPro" id="IPR011011">
    <property type="entry name" value="Znf_FYVE_PHD"/>
</dbReference>
<reference evidence="8" key="2">
    <citation type="submission" date="2025-05" db="UniProtKB">
        <authorList>
            <consortium name="EnsemblMetazoa"/>
        </authorList>
    </citation>
    <scope>IDENTIFICATION</scope>
    <source>
        <strain evidence="8">Foshan</strain>
    </source>
</reference>
<reference evidence="9" key="1">
    <citation type="journal article" date="2015" name="Proc. Natl. Acad. Sci. U.S.A.">
        <title>Genome sequence of the Asian Tiger mosquito, Aedes albopictus, reveals insights into its biology, genetics, and evolution.</title>
        <authorList>
            <person name="Chen X.G."/>
            <person name="Jiang X."/>
            <person name="Gu J."/>
            <person name="Xu M."/>
            <person name="Wu Y."/>
            <person name="Deng Y."/>
            <person name="Zhang C."/>
            <person name="Bonizzoni M."/>
            <person name="Dermauw W."/>
            <person name="Vontas J."/>
            <person name="Armbruster P."/>
            <person name="Huang X."/>
            <person name="Yang Y."/>
            <person name="Zhang H."/>
            <person name="He W."/>
            <person name="Peng H."/>
            <person name="Liu Y."/>
            <person name="Wu K."/>
            <person name="Chen J."/>
            <person name="Lirakis M."/>
            <person name="Topalis P."/>
            <person name="Van Leeuwen T."/>
            <person name="Hall A.B."/>
            <person name="Jiang X."/>
            <person name="Thorpe C."/>
            <person name="Mueller R.L."/>
            <person name="Sun C."/>
            <person name="Waterhouse R.M."/>
            <person name="Yan G."/>
            <person name="Tu Z.J."/>
            <person name="Fang X."/>
            <person name="James A.A."/>
        </authorList>
    </citation>
    <scope>NUCLEOTIDE SEQUENCE [LARGE SCALE GENOMIC DNA]</scope>
    <source>
        <strain evidence="9">Foshan</strain>
    </source>
</reference>
<feature type="region of interest" description="Disordered" evidence="5">
    <location>
        <begin position="538"/>
        <end position="560"/>
    </location>
</feature>
<dbReference type="PANTHER" id="PTHR47331">
    <property type="entry name" value="PHD-TYPE DOMAIN-CONTAINING PROTEIN"/>
    <property type="match status" value="1"/>
</dbReference>
<dbReference type="InterPro" id="IPR043502">
    <property type="entry name" value="DNA/RNA_pol_sf"/>
</dbReference>
<sequence>MPEDNDAPGSGDLTCMLCEDHESVDDMVQCDNCDQWAHYTCAGVTEAVKESQWVCTKCTNTLQVPKNSKKVPSKKTGKKTSNKSDTGSESGKVDAIVASFEESLAQLQYEKSAKVKQLDEEKVLHEKRLQMERELLEKKRLQKRQMQEEELAQEQEVLEQQLRDEQEFLQRRQELRSRFQKLKLDLSQQYEEHEETDDEEEGAAGVDRAKTWLDTVKDDPRGAYPKKCGGHEPVLQGSHTKPSTGNNLRNVNRELPRPTMLNEPGIEPATSSVQRSLQNPPAPTNVSREWDELLHRSDLTAEEQLVIRNIRNRRRPEDQPQGYAGGRGPTPEQLAARQAVSKHLPAFRGEPEVWPLFISCYEYTTAACGFTNTDNLKRLQDSLQGLAKEAVQSRLLIPDSVPEVIEDLRKLFGNPEKLLKSLVAKVRQAQAPRMDRLETFLYFGITVKQLCDHLEAAGLYDHLSNPMLVQELVNKLPPEYKLDWVRFKRGKVGTPLRNFTDFINDIVSEVSEVADFTGAEHGIIGQSLKCKPKKKEFVNTHNAQPNRPSGSRSETHPKPRKPCVVCKRNDHKVRYCDDFVKLNIGERLEIVEKFKLCQLCLNDHGKAPCTFKGRCNAPNCTKSHHTLLHRAVESIQLSVVESNAHLQSYRSVIFRIVPITLHCGDRMVETSAFLDEGASTTLVEDSIADTLKADGIPEPLEVVWTAKMKRYEQGSRRICLQISARGSSKRYALNEARTVKELVLPKQDIILKEIINRYHHLTGLAISDYGTEIPRILIGLDNLHLFAPLESKVGNSGEPIAVRSLLGWSIYGPNQQRTSPKAYVHHHSVEPVSNQYLHDLLRAQYTMEDPYEQTEAIPETEDVVRARDILEKTTRRVGDRFETGLIWKHDGVTFPDSYPMALKRMMALERRLSKESRLKTEVHQQIEAYVEKGYAHQATETELASVDSSKVWYLPLNVVLNPKKPNKVRLVWDAAATVGGVSLNSNLLKGPDLLTSLLSVICKFRERAVAIGGDIREMYHQLRIRDADKQAQRFLFRFDSTDPPGVYIMDVATFGATCSPCSAQFVKNRNALEHSTQFPDAASAIVDRTYVDDYFDSLDSEEEALRRAKEVRFINAKAGFEVRNWSSNSPLVLSGLGEEGSTELVHFHQDKATENERVLGVIWNPQLDTLSFAVPSGMEVSLDNSIKPTKRVVLSSVMTLFDPLGLLAPFTSLGKMLVQDLWRSGYDWDQEIDDDSYNKWRSWVSALPEIASLKIPRSYFGAVQSTDFGHVQLHIFCDAGENAFGCAGYLRIEVDGLVKCSLVMARSKVAPLKQLTIPRLELQAAVLASRMSQQLKQHLSLQVHQTFFWTDSRTVLSWIASDQKRYKQFVSFRIGEIISLTKLSEWRWISSKMNIADCLTKWRSDCGLVPEWFRGPNFLYQPQETWPRQQLPPTNTKTELRAVHLFHDVTFPDKLIDATKFSKWNVLVRTLASALRFISNCQRKKRGESIETLKPTKNQQRCIISGVHSTRVPLKQNEYQRAETLLFRSAQYEYFGDEITTLLKNEDLEPSKWITLEKSSTLYKLTPLIDSEKVLRMEGRCDRAENLPFDMRFPVILPRDGPVTELLVRHYHEAYGHAFRETVKNEIKQRFLIISVNTVLAKVERSCNWCKIRKSLPKVPRMASIPVQRLTPYKRPFTFVGIDYLGPVQVSVGRRSEKRWIVLFTCLVVRAIHLEVAHNLTAQSCTMAIRRFICRRGPAAEYFSDNGTNLKAASKEFVQQWQEISAECAEEFTSARTKWHFNPPAAPHMGGIWERMVRTVKNVMAVLNDGRRLNDEILLTTLAETEDMVNSRPLVYASQGALQETLSPNHFLRGTAANEPHEVLPPTDPASALRDTYQRSVELSNNLWERWLKEYTPSINRRSKWFDESTPLRKGDLVYIVDGNRRKAWIRGIVEEPIAAGDGRIRQAIVRTNYGLVKRATANLAVLEIEGSNAAPYCGSGTGLRAGDVFGISGQPCTAEHTDAPVADATSCDQRG</sequence>
<dbReference type="PANTHER" id="PTHR47331:SF1">
    <property type="entry name" value="GAG-LIKE PROTEIN"/>
    <property type="match status" value="1"/>
</dbReference>
<dbReference type="InterPro" id="IPR001584">
    <property type="entry name" value="Integrase_cat-core"/>
</dbReference>
<evidence type="ECO:0000313" key="8">
    <source>
        <dbReference type="EnsemblMetazoa" id="AALFPA23_018214.P26762"/>
    </source>
</evidence>
<dbReference type="PROSITE" id="PS50016">
    <property type="entry name" value="ZF_PHD_2"/>
    <property type="match status" value="1"/>
</dbReference>
<dbReference type="Proteomes" id="UP000069940">
    <property type="component" value="Unassembled WGS sequence"/>
</dbReference>
<dbReference type="SUPFAM" id="SSF53098">
    <property type="entry name" value="Ribonuclease H-like"/>
    <property type="match status" value="1"/>
</dbReference>
<evidence type="ECO:0000259" key="6">
    <source>
        <dbReference type="PROSITE" id="PS50016"/>
    </source>
</evidence>
<evidence type="ECO:0000313" key="9">
    <source>
        <dbReference type="Proteomes" id="UP000069940"/>
    </source>
</evidence>
<evidence type="ECO:0000256" key="5">
    <source>
        <dbReference type="SAM" id="MobiDB-lite"/>
    </source>
</evidence>
<organism evidence="8 9">
    <name type="scientific">Aedes albopictus</name>
    <name type="common">Asian tiger mosquito</name>
    <name type="synonym">Stegomyia albopicta</name>
    <dbReference type="NCBI Taxonomy" id="7160"/>
    <lineage>
        <taxon>Eukaryota</taxon>
        <taxon>Metazoa</taxon>
        <taxon>Ecdysozoa</taxon>
        <taxon>Arthropoda</taxon>
        <taxon>Hexapoda</taxon>
        <taxon>Insecta</taxon>
        <taxon>Pterygota</taxon>
        <taxon>Neoptera</taxon>
        <taxon>Endopterygota</taxon>
        <taxon>Diptera</taxon>
        <taxon>Nematocera</taxon>
        <taxon>Culicoidea</taxon>
        <taxon>Culicidae</taxon>
        <taxon>Culicinae</taxon>
        <taxon>Aedini</taxon>
        <taxon>Aedes</taxon>
        <taxon>Stegomyia</taxon>
    </lineage>
</organism>
<feature type="compositionally biased region" description="Polar residues" evidence="5">
    <location>
        <begin position="237"/>
        <end position="250"/>
    </location>
</feature>
<feature type="region of interest" description="Disordered" evidence="5">
    <location>
        <begin position="310"/>
        <end position="333"/>
    </location>
</feature>
<feature type="compositionally biased region" description="Polar residues" evidence="5">
    <location>
        <begin position="269"/>
        <end position="286"/>
    </location>
</feature>
<dbReference type="SUPFAM" id="SSF56672">
    <property type="entry name" value="DNA/RNA polymerases"/>
    <property type="match status" value="1"/>
</dbReference>
<evidence type="ECO:0000256" key="2">
    <source>
        <dbReference type="ARBA" id="ARBA00022771"/>
    </source>
</evidence>
<dbReference type="InterPro" id="IPR013083">
    <property type="entry name" value="Znf_RING/FYVE/PHD"/>
</dbReference>
<dbReference type="InterPro" id="IPR008042">
    <property type="entry name" value="Retrotrans_Pao"/>
</dbReference>
<feature type="region of interest" description="Disordered" evidence="5">
    <location>
        <begin position="65"/>
        <end position="92"/>
    </location>
</feature>
<evidence type="ECO:0000256" key="3">
    <source>
        <dbReference type="ARBA" id="ARBA00022833"/>
    </source>
</evidence>
<dbReference type="InterPro" id="IPR012337">
    <property type="entry name" value="RNaseH-like_sf"/>
</dbReference>
<dbReference type="Pfam" id="PF05380">
    <property type="entry name" value="Peptidase_A17"/>
    <property type="match status" value="1"/>
</dbReference>
<dbReference type="InterPro" id="IPR001965">
    <property type="entry name" value="Znf_PHD"/>
</dbReference>
<keyword evidence="2 4" id="KW-0863">Zinc-finger</keyword>
<dbReference type="InterPro" id="IPR005312">
    <property type="entry name" value="DUF1759"/>
</dbReference>
<proteinExistence type="predicted"/>
<dbReference type="Gene3D" id="3.30.420.10">
    <property type="entry name" value="Ribonuclease H-like superfamily/Ribonuclease H"/>
    <property type="match status" value="1"/>
</dbReference>
<dbReference type="PROSITE" id="PS50994">
    <property type="entry name" value="INTEGRASE"/>
    <property type="match status" value="1"/>
</dbReference>
<accession>A0ABM1ZGG7</accession>
<dbReference type="GeneID" id="134287887"/>
<dbReference type="SMART" id="SM00249">
    <property type="entry name" value="PHD"/>
    <property type="match status" value="1"/>
</dbReference>
<dbReference type="Gene3D" id="3.30.70.270">
    <property type="match status" value="1"/>
</dbReference>
<dbReference type="InterPro" id="IPR019787">
    <property type="entry name" value="Znf_PHD-finger"/>
</dbReference>
<dbReference type="InterPro" id="IPR040676">
    <property type="entry name" value="DUF5641"/>
</dbReference>
<evidence type="ECO:0000259" key="7">
    <source>
        <dbReference type="PROSITE" id="PS50994"/>
    </source>
</evidence>
<feature type="region of interest" description="Disordered" evidence="5">
    <location>
        <begin position="189"/>
        <end position="286"/>
    </location>
</feature>
<dbReference type="Gene3D" id="3.10.10.10">
    <property type="entry name" value="HIV Type 1 Reverse Transcriptase, subunit A, domain 1"/>
    <property type="match status" value="1"/>
</dbReference>
<keyword evidence="9" id="KW-1185">Reference proteome</keyword>
<feature type="compositionally biased region" description="Basic residues" evidence="5">
    <location>
        <begin position="67"/>
        <end position="81"/>
    </location>
</feature>
<dbReference type="Pfam" id="PF03564">
    <property type="entry name" value="DUF1759"/>
    <property type="match status" value="1"/>
</dbReference>
<evidence type="ECO:0000256" key="4">
    <source>
        <dbReference type="PROSITE-ProRule" id="PRU00146"/>
    </source>
</evidence>
<name>A0ABM1ZGG7_AEDAL</name>
<feature type="compositionally biased region" description="Acidic residues" evidence="5">
    <location>
        <begin position="192"/>
        <end position="202"/>
    </location>
</feature>
<keyword evidence="1" id="KW-0479">Metal-binding</keyword>